<dbReference type="Pfam" id="PF00501">
    <property type="entry name" value="AMP-binding"/>
    <property type="match status" value="1"/>
</dbReference>
<evidence type="ECO:0000313" key="4">
    <source>
        <dbReference type="EMBL" id="KAL0580215.1"/>
    </source>
</evidence>
<dbReference type="InterPro" id="IPR042099">
    <property type="entry name" value="ANL_N_sf"/>
</dbReference>
<dbReference type="Gene3D" id="3.40.50.12780">
    <property type="entry name" value="N-terminal domain of ligase-like"/>
    <property type="match status" value="1"/>
</dbReference>
<dbReference type="PANTHER" id="PTHR43272:SF33">
    <property type="entry name" value="AMP-BINDING DOMAIN-CONTAINING PROTEIN-RELATED"/>
    <property type="match status" value="1"/>
</dbReference>
<keyword evidence="2" id="KW-0067">ATP-binding</keyword>
<comment type="caution">
    <text evidence="4">The sequence shown here is derived from an EMBL/GenBank/DDBJ whole genome shotgun (WGS) entry which is preliminary data.</text>
</comment>
<organism evidence="4 5">
    <name type="scientific">Marasmius crinis-equi</name>
    <dbReference type="NCBI Taxonomy" id="585013"/>
    <lineage>
        <taxon>Eukaryota</taxon>
        <taxon>Fungi</taxon>
        <taxon>Dikarya</taxon>
        <taxon>Basidiomycota</taxon>
        <taxon>Agaricomycotina</taxon>
        <taxon>Agaricomycetes</taxon>
        <taxon>Agaricomycetidae</taxon>
        <taxon>Agaricales</taxon>
        <taxon>Marasmiineae</taxon>
        <taxon>Marasmiaceae</taxon>
        <taxon>Marasmius</taxon>
    </lineage>
</organism>
<dbReference type="InterPro" id="IPR020845">
    <property type="entry name" value="AMP-binding_CS"/>
</dbReference>
<feature type="domain" description="AMP-dependent synthetase/ligase" evidence="3">
    <location>
        <begin position="87"/>
        <end position="498"/>
    </location>
</feature>
<evidence type="ECO:0000256" key="2">
    <source>
        <dbReference type="ARBA" id="ARBA00022840"/>
    </source>
</evidence>
<keyword evidence="4" id="KW-0436">Ligase</keyword>
<dbReference type="InterPro" id="IPR000873">
    <property type="entry name" value="AMP-dep_synth/lig_dom"/>
</dbReference>
<evidence type="ECO:0000256" key="1">
    <source>
        <dbReference type="ARBA" id="ARBA00022741"/>
    </source>
</evidence>
<evidence type="ECO:0000313" key="5">
    <source>
        <dbReference type="Proteomes" id="UP001465976"/>
    </source>
</evidence>
<evidence type="ECO:0000259" key="3">
    <source>
        <dbReference type="Pfam" id="PF00501"/>
    </source>
</evidence>
<dbReference type="EC" id="6.2.1.3" evidence="4"/>
<keyword evidence="5" id="KW-1185">Reference proteome</keyword>
<dbReference type="Proteomes" id="UP001465976">
    <property type="component" value="Unassembled WGS sequence"/>
</dbReference>
<name>A0ABR3FXY6_9AGAR</name>
<sequence>MPLVRNKVISFPADLPLHRQSVEVPGTKKPGQTGHYRNAIWGVTSTSGPNAFTTLTEVFDNGLQVGRDQPCLGHRPQISANPLKFADHYVWESWGSVDDRRRTLGSALHLLFKNGELGGGDLEAVGIWAQNRPEWQIIDLACNAYSKVAVSIYDTLGKDVVEYIIDHAHLTAVFTTPEHIPTLLKLKNKLPMLKMIVSIDNLSAEGKRILAEWGQTQDVKITEMRELEALGKANLIDIIPPRPEQVATICYTSGTTSMPKGAVVTHQNLAMSVSANLHGLDLPDDGSMISYLPLAHIYGRICELCMIACGGKIGYFTGDPLRLLEDCQILKPHMFPSVPRLLNRIYQAANAAGELPGLKGALFRKAVAVKLERLKTTGSFTHPFWDRLVFRKVRAVLGGNIMMVVSGSAPINPEVLDFLRIAMCCEILEGRYGMTETTASITKTWVNDSTASGTVGAPQVTVEVKLVDVPAMNYTSEDKPFPRGEICCRGVNIVAAYYKDEKNTREAIDDEGWFHTGDVATIDANGRFKIIDRVKNIMKLSQGEYVALEKIENTYSASAAVAQLYVHGDSLQPYLLAVVVADPVYLSNTVASVTGMKIDPTDAGALEKVCRDERVIAAFMKSLDKEAKKNKLKGFEAIKRIHLTIDPFTVEEGTMTPTFKIRRRDAYIKHKDALDALYAKGEVTPGSSTIKL</sequence>
<reference evidence="4 5" key="1">
    <citation type="submission" date="2024-02" db="EMBL/GenBank/DDBJ databases">
        <title>A draft genome for the cacao thread blight pathogen Marasmius crinis-equi.</title>
        <authorList>
            <person name="Cohen S.P."/>
            <person name="Baruah I.K."/>
            <person name="Amoako-Attah I."/>
            <person name="Bukari Y."/>
            <person name="Meinhardt L.W."/>
            <person name="Bailey B.A."/>
        </authorList>
    </citation>
    <scope>NUCLEOTIDE SEQUENCE [LARGE SCALE GENOMIC DNA]</scope>
    <source>
        <strain evidence="4 5">GH-76</strain>
    </source>
</reference>
<dbReference type="SUPFAM" id="SSF56801">
    <property type="entry name" value="Acetyl-CoA synthetase-like"/>
    <property type="match status" value="1"/>
</dbReference>
<protein>
    <submittedName>
        <fullName evidence="4">Medium-chain fatty acid-CoA ligase faa2</fullName>
        <ecNumber evidence="4">6.2.1.3</ecNumber>
    </submittedName>
</protein>
<proteinExistence type="predicted"/>
<dbReference type="PANTHER" id="PTHR43272">
    <property type="entry name" value="LONG-CHAIN-FATTY-ACID--COA LIGASE"/>
    <property type="match status" value="1"/>
</dbReference>
<accession>A0ABR3FXY6</accession>
<dbReference type="GO" id="GO:0004467">
    <property type="term" value="F:long-chain fatty acid-CoA ligase activity"/>
    <property type="evidence" value="ECO:0007669"/>
    <property type="project" value="UniProtKB-EC"/>
</dbReference>
<gene>
    <name evidence="4" type="primary">FAA2</name>
    <name evidence="4" type="ORF">V5O48_001808</name>
</gene>
<keyword evidence="1" id="KW-0547">Nucleotide-binding</keyword>
<dbReference type="EMBL" id="JBAHYK010000036">
    <property type="protein sequence ID" value="KAL0580215.1"/>
    <property type="molecule type" value="Genomic_DNA"/>
</dbReference>
<dbReference type="PROSITE" id="PS00455">
    <property type="entry name" value="AMP_BINDING"/>
    <property type="match status" value="1"/>
</dbReference>